<comment type="caution">
    <text evidence="2">The sequence shown here is derived from an EMBL/GenBank/DDBJ whole genome shotgun (WGS) entry which is preliminary data.</text>
</comment>
<dbReference type="InterPro" id="IPR027417">
    <property type="entry name" value="P-loop_NTPase"/>
</dbReference>
<dbReference type="Proteomes" id="UP001139353">
    <property type="component" value="Unassembled WGS sequence"/>
</dbReference>
<dbReference type="Gene3D" id="3.40.50.300">
    <property type="entry name" value="P-loop containing nucleotide triphosphate hydrolases"/>
    <property type="match status" value="1"/>
</dbReference>
<sequence length="245" mass="26724">MRQLILDLAWDPLPPFAGFLPGDNAAVVGQLREQSWPGAPVYLWGPAGCGKTQLLRELQARAVEAGLVAQWFDASSATPWMLADDAALVLLDGVDQFDEAQQHAAFTLFVEAASRVASSEAPAVGARLGVQFASAGRLPPVDLPVREDLRTRLGWGPVHAVHPLAEAGTRDALRQEAGRRGVVLGDDVLDYILVRFARDLKSLMHLLHRLDGFALAEKRAVTVPLLKRMLNEEQAEQQTALPFRE</sequence>
<keyword evidence="3" id="KW-1185">Reference proteome</keyword>
<dbReference type="GO" id="GO:0006270">
    <property type="term" value="P:DNA replication initiation"/>
    <property type="evidence" value="ECO:0007669"/>
    <property type="project" value="TreeGrafter"/>
</dbReference>
<protein>
    <submittedName>
        <fullName evidence="2">DnaA regulatory inactivator Hda</fullName>
    </submittedName>
</protein>
<dbReference type="GO" id="GO:0003688">
    <property type="term" value="F:DNA replication origin binding"/>
    <property type="evidence" value="ECO:0007669"/>
    <property type="project" value="TreeGrafter"/>
</dbReference>
<gene>
    <name evidence="2" type="ORF">LPC04_15005</name>
</gene>
<dbReference type="AlphaFoldDB" id="A0A9X2C2M7"/>
<dbReference type="PANTHER" id="PTHR30050">
    <property type="entry name" value="CHROMOSOMAL REPLICATION INITIATOR PROTEIN DNAA"/>
    <property type="match status" value="1"/>
</dbReference>
<feature type="domain" description="Hda lid" evidence="1">
    <location>
        <begin position="169"/>
        <end position="230"/>
    </location>
</feature>
<evidence type="ECO:0000259" key="1">
    <source>
        <dbReference type="Pfam" id="PF22688"/>
    </source>
</evidence>
<reference evidence="2" key="1">
    <citation type="submission" date="2021-11" db="EMBL/GenBank/DDBJ databases">
        <title>BS-T2-15 a new species belonging to the Comamonadaceae family isolated from the soil of a French oak forest.</title>
        <authorList>
            <person name="Mieszkin S."/>
            <person name="Alain K."/>
        </authorList>
    </citation>
    <scope>NUCLEOTIDE SEQUENCE</scope>
    <source>
        <strain evidence="2">BS-T2-15</strain>
    </source>
</reference>
<evidence type="ECO:0000313" key="2">
    <source>
        <dbReference type="EMBL" id="MCK9687019.1"/>
    </source>
</evidence>
<proteinExistence type="predicted"/>
<evidence type="ECO:0000313" key="3">
    <source>
        <dbReference type="Proteomes" id="UP001139353"/>
    </source>
</evidence>
<dbReference type="EMBL" id="JAJLJH010000003">
    <property type="protein sequence ID" value="MCK9687019.1"/>
    <property type="molecule type" value="Genomic_DNA"/>
</dbReference>
<organism evidence="2 3">
    <name type="scientific">Scleromatobacter humisilvae</name>
    <dbReference type="NCBI Taxonomy" id="2897159"/>
    <lineage>
        <taxon>Bacteria</taxon>
        <taxon>Pseudomonadati</taxon>
        <taxon>Pseudomonadota</taxon>
        <taxon>Betaproteobacteria</taxon>
        <taxon>Burkholderiales</taxon>
        <taxon>Sphaerotilaceae</taxon>
        <taxon>Scleromatobacter</taxon>
    </lineage>
</organism>
<dbReference type="PANTHER" id="PTHR30050:SF5">
    <property type="entry name" value="DNAA REGULATORY INACTIVATOR HDA"/>
    <property type="match status" value="1"/>
</dbReference>
<accession>A0A9X2C2M7</accession>
<dbReference type="Pfam" id="PF22688">
    <property type="entry name" value="Hda_lid"/>
    <property type="match status" value="1"/>
</dbReference>
<dbReference type="SUPFAM" id="SSF52540">
    <property type="entry name" value="P-loop containing nucleoside triphosphate hydrolases"/>
    <property type="match status" value="1"/>
</dbReference>
<dbReference type="InterPro" id="IPR055199">
    <property type="entry name" value="Hda_lid"/>
</dbReference>
<dbReference type="GO" id="GO:0005886">
    <property type="term" value="C:plasma membrane"/>
    <property type="evidence" value="ECO:0007669"/>
    <property type="project" value="TreeGrafter"/>
</dbReference>
<dbReference type="Gene3D" id="1.10.8.60">
    <property type="match status" value="1"/>
</dbReference>
<name>A0A9X2C2M7_9BURK</name>
<dbReference type="RefSeq" id="WP_275683055.1">
    <property type="nucleotide sequence ID" value="NZ_JAJLJH010000003.1"/>
</dbReference>